<dbReference type="RefSeq" id="WP_182841925.1">
    <property type="nucleotide sequence ID" value="NZ_BAAALP010000013.1"/>
</dbReference>
<proteinExistence type="predicted"/>
<dbReference type="AlphaFoldDB" id="A0A7W3LJX9"/>
<reference evidence="3 4" key="1">
    <citation type="submission" date="2020-08" db="EMBL/GenBank/DDBJ databases">
        <title>Genomic Encyclopedia of Type Strains, Phase IV (KMG-IV): sequencing the most valuable type-strain genomes for metagenomic binning, comparative biology and taxonomic classification.</title>
        <authorList>
            <person name="Goeker M."/>
        </authorList>
    </citation>
    <scope>NUCLEOTIDE SEQUENCE [LARGE SCALE GENOMIC DNA]</scope>
    <source>
        <strain evidence="3 4">DSM 44197</strain>
    </source>
</reference>
<keyword evidence="4" id="KW-1185">Reference proteome</keyword>
<organism evidence="3 4">
    <name type="scientific">Actinomadura namibiensis</name>
    <dbReference type="NCBI Taxonomy" id="182080"/>
    <lineage>
        <taxon>Bacteria</taxon>
        <taxon>Bacillati</taxon>
        <taxon>Actinomycetota</taxon>
        <taxon>Actinomycetes</taxon>
        <taxon>Streptosporangiales</taxon>
        <taxon>Thermomonosporaceae</taxon>
        <taxon>Actinomadura</taxon>
    </lineage>
</organism>
<sequence>MRELDSAGFFWLPSHDDDRLAGRLTYSPNGVLSLTLIGSFENSLPVGDTRIFGVIESGEVTLLDCFSTREWHGSHGISESVFRANSMLLGLLSSPEPEFLSVTVRFSDLDSWIGRTPFDDHDLRDLGAWEREAVVKVRPLDDVTSSFSRGDVTVRGVWNYRDRSISGITLYQQHCIIIAYESLTPLAEIIKDVGRLESFITLCVDFSIDLDEFIVRRPDVKVQMLSGEDVSAQRKIEYRAPRLKYRPQSERKERNSFEFLLSFDEAGGATALARWLDASVRFQRALDSCMSTRYAERMYAENRFLNITYAAEAFHRITQGGTYMDQEEYDRLMAAYLEMTPDDRKPWFLGRMGYGNDAPLPKRLRSLAVISKEVTRPLIGREGRWAQTIAQVRNELTHLGEGPSKIGGSDLYYLSESVFAVLRVCMLVESGISTSVLAVKGSTYPVAWHSEKIKESVQSVREKLGLASDRK</sequence>
<evidence type="ECO:0000313" key="4">
    <source>
        <dbReference type="Proteomes" id="UP000572680"/>
    </source>
</evidence>
<protein>
    <recommendedName>
        <fullName evidence="5">ApeA N-terminal domain-containing protein</fullName>
    </recommendedName>
</protein>
<dbReference type="InterPro" id="IPR041229">
    <property type="entry name" value="HEPN_Apea"/>
</dbReference>
<feature type="domain" description="Apea-like HEPN" evidence="1">
    <location>
        <begin position="305"/>
        <end position="434"/>
    </location>
</feature>
<comment type="caution">
    <text evidence="3">The sequence shown here is derived from an EMBL/GenBank/DDBJ whole genome shotgun (WGS) entry which is preliminary data.</text>
</comment>
<dbReference type="EMBL" id="JACJIA010000001">
    <property type="protein sequence ID" value="MBA8949507.1"/>
    <property type="molecule type" value="Genomic_DNA"/>
</dbReference>
<evidence type="ECO:0000313" key="3">
    <source>
        <dbReference type="EMBL" id="MBA8949507.1"/>
    </source>
</evidence>
<dbReference type="Pfam" id="PF18739">
    <property type="entry name" value="HEPN_Apea"/>
    <property type="match status" value="1"/>
</dbReference>
<gene>
    <name evidence="3" type="ORF">HNR61_001105</name>
</gene>
<evidence type="ECO:0008006" key="5">
    <source>
        <dbReference type="Google" id="ProtNLM"/>
    </source>
</evidence>
<evidence type="ECO:0000259" key="1">
    <source>
        <dbReference type="Pfam" id="PF18739"/>
    </source>
</evidence>
<accession>A0A7W3LJX9</accession>
<feature type="domain" description="ApeA N-terminal" evidence="2">
    <location>
        <begin position="7"/>
        <end position="275"/>
    </location>
</feature>
<evidence type="ECO:0000259" key="2">
    <source>
        <dbReference type="Pfam" id="PF18862"/>
    </source>
</evidence>
<name>A0A7W3LJX9_ACTNM</name>
<dbReference type="Pfam" id="PF18862">
    <property type="entry name" value="ApeA_NTD1"/>
    <property type="match status" value="1"/>
</dbReference>
<dbReference type="Proteomes" id="UP000572680">
    <property type="component" value="Unassembled WGS sequence"/>
</dbReference>
<dbReference type="InterPro" id="IPR041223">
    <property type="entry name" value="ApeA_NTD"/>
</dbReference>